<evidence type="ECO:0000256" key="7">
    <source>
        <dbReference type="SAM" id="Phobius"/>
    </source>
</evidence>
<dbReference type="GO" id="GO:0051603">
    <property type="term" value="P:proteolysis involved in protein catabolic process"/>
    <property type="evidence" value="ECO:0007669"/>
    <property type="project" value="TreeGrafter"/>
</dbReference>
<dbReference type="RefSeq" id="WP_154772670.1">
    <property type="nucleotide sequence ID" value="NZ_JAXHPD010000015.1"/>
</dbReference>
<keyword evidence="2" id="KW-0479">Metal-binding</keyword>
<gene>
    <name evidence="10" type="ORF">GIX10_06355</name>
</gene>
<dbReference type="Pfam" id="PF23368">
    <property type="entry name" value="DUF7092"/>
    <property type="match status" value="1"/>
</dbReference>
<dbReference type="GO" id="GO:0046872">
    <property type="term" value="F:metal ion binding"/>
    <property type="evidence" value="ECO:0007669"/>
    <property type="project" value="UniProtKB-KW"/>
</dbReference>
<keyword evidence="4 6" id="KW-0862">Zinc</keyword>
<dbReference type="GO" id="GO:0004222">
    <property type="term" value="F:metalloendopeptidase activity"/>
    <property type="evidence" value="ECO:0007669"/>
    <property type="project" value="InterPro"/>
</dbReference>
<dbReference type="AlphaFoldDB" id="A0A6L6GF00"/>
<accession>A0A6L6GF00</accession>
<proteinExistence type="inferred from homology"/>
<dbReference type="CDD" id="cd07332">
    <property type="entry name" value="M48C_Oma1_like"/>
    <property type="match status" value="1"/>
</dbReference>
<keyword evidence="7" id="KW-1133">Transmembrane helix</keyword>
<evidence type="ECO:0000256" key="1">
    <source>
        <dbReference type="ARBA" id="ARBA00022670"/>
    </source>
</evidence>
<feature type="domain" description="DUF7092" evidence="9">
    <location>
        <begin position="7"/>
        <end position="81"/>
    </location>
</feature>
<dbReference type="Pfam" id="PF01435">
    <property type="entry name" value="Peptidase_M48"/>
    <property type="match status" value="1"/>
</dbReference>
<evidence type="ECO:0000256" key="5">
    <source>
        <dbReference type="ARBA" id="ARBA00023049"/>
    </source>
</evidence>
<evidence type="ECO:0000256" key="3">
    <source>
        <dbReference type="ARBA" id="ARBA00022801"/>
    </source>
</evidence>
<sequence length="349" mass="39011">MTTSNVEVVFYDGFSSKPQHAQIHAVDEQTVLVRYGEQLELERRYSYEDMTLIGALGKIHPVIELKDDARLEFQDVLPEWFQLNTKKTYHSIWKLEKSPSLILFSAIFVAALIFATVKWGVPTAAYYVAKNLPADTLKSIGDEAEEYVVSVTGETTLSDARQKQILAKYNRIIAEDKPAKVIFRAGKSIGANALAIPNNTIILTDELVELAKNDDEIIGVLAHEQGHLVERHSLQQTLSSLGFSVILIAITGDASDLVTTVPVALIGAKYSRDFESEADRYALNTMHQHKIPTVHFANFLQRLEDDSTDETSKNEKDADESSVFDFLQSHPATKARIDAVKEFDAQKQK</sequence>
<comment type="caution">
    <text evidence="10">The sequence shown here is derived from an EMBL/GenBank/DDBJ whole genome shotgun (WGS) entry which is preliminary data.</text>
</comment>
<comment type="similarity">
    <text evidence="6">Belongs to the peptidase M48 family.</text>
</comment>
<dbReference type="PANTHER" id="PTHR22726">
    <property type="entry name" value="METALLOENDOPEPTIDASE OMA1"/>
    <property type="match status" value="1"/>
</dbReference>
<dbReference type="Gene3D" id="3.30.2010.10">
    <property type="entry name" value="Metalloproteases ('zincins'), catalytic domain"/>
    <property type="match status" value="1"/>
</dbReference>
<evidence type="ECO:0000313" key="11">
    <source>
        <dbReference type="Proteomes" id="UP000473854"/>
    </source>
</evidence>
<reference evidence="10 11" key="1">
    <citation type="submission" date="2019-11" db="EMBL/GenBank/DDBJ databases">
        <authorList>
            <person name="An D."/>
        </authorList>
    </citation>
    <scope>NUCLEOTIDE SEQUENCE [LARGE SCALE GENOMIC DNA]</scope>
    <source>
        <strain evidence="10 11">YIM 103518</strain>
    </source>
</reference>
<organism evidence="10 11">
    <name type="scientific">Acinetobacter faecalis</name>
    <dbReference type="NCBI Taxonomy" id="2665161"/>
    <lineage>
        <taxon>Bacteria</taxon>
        <taxon>Pseudomonadati</taxon>
        <taxon>Pseudomonadota</taxon>
        <taxon>Gammaproteobacteria</taxon>
        <taxon>Moraxellales</taxon>
        <taxon>Moraxellaceae</taxon>
        <taxon>Acinetobacter</taxon>
    </lineage>
</organism>
<keyword evidence="7" id="KW-0812">Transmembrane</keyword>
<name>A0A6L6GF00_9GAMM</name>
<evidence type="ECO:0000259" key="8">
    <source>
        <dbReference type="Pfam" id="PF01435"/>
    </source>
</evidence>
<dbReference type="InterPro" id="IPR001915">
    <property type="entry name" value="Peptidase_M48"/>
</dbReference>
<evidence type="ECO:0000259" key="9">
    <source>
        <dbReference type="Pfam" id="PF23368"/>
    </source>
</evidence>
<dbReference type="InterPro" id="IPR055518">
    <property type="entry name" value="DUF7092"/>
</dbReference>
<keyword evidence="3 6" id="KW-0378">Hydrolase</keyword>
<keyword evidence="7" id="KW-0472">Membrane</keyword>
<feature type="domain" description="Peptidase M48" evidence="8">
    <location>
        <begin position="189"/>
        <end position="342"/>
    </location>
</feature>
<feature type="transmembrane region" description="Helical" evidence="7">
    <location>
        <begin position="101"/>
        <end position="121"/>
    </location>
</feature>
<dbReference type="EMBL" id="WLYL01000015">
    <property type="protein sequence ID" value="MTD11059.1"/>
    <property type="molecule type" value="Genomic_DNA"/>
</dbReference>
<comment type="cofactor">
    <cofactor evidence="6">
        <name>Zn(2+)</name>
        <dbReference type="ChEBI" id="CHEBI:29105"/>
    </cofactor>
    <text evidence="6">Binds 1 zinc ion per subunit.</text>
</comment>
<keyword evidence="1 6" id="KW-0645">Protease</keyword>
<dbReference type="GeneID" id="86887177"/>
<keyword evidence="5 6" id="KW-0482">Metalloprotease</keyword>
<dbReference type="Proteomes" id="UP000473854">
    <property type="component" value="Unassembled WGS sequence"/>
</dbReference>
<evidence type="ECO:0000256" key="4">
    <source>
        <dbReference type="ARBA" id="ARBA00022833"/>
    </source>
</evidence>
<evidence type="ECO:0000256" key="6">
    <source>
        <dbReference type="RuleBase" id="RU003983"/>
    </source>
</evidence>
<protein>
    <submittedName>
        <fullName evidence="10">M48 family metalloprotease</fullName>
    </submittedName>
</protein>
<dbReference type="InterPro" id="IPR051156">
    <property type="entry name" value="Mito/Outer_Membr_Metalloprot"/>
</dbReference>
<evidence type="ECO:0000256" key="2">
    <source>
        <dbReference type="ARBA" id="ARBA00022723"/>
    </source>
</evidence>
<dbReference type="GO" id="GO:0016020">
    <property type="term" value="C:membrane"/>
    <property type="evidence" value="ECO:0007669"/>
    <property type="project" value="TreeGrafter"/>
</dbReference>
<evidence type="ECO:0000313" key="10">
    <source>
        <dbReference type="EMBL" id="MTD11059.1"/>
    </source>
</evidence>
<dbReference type="PANTHER" id="PTHR22726:SF1">
    <property type="entry name" value="METALLOENDOPEPTIDASE OMA1, MITOCHONDRIAL"/>
    <property type="match status" value="1"/>
</dbReference>